<accession>A0A9P6GBB0</accession>
<dbReference type="OrthoDB" id="194443at2759"/>
<dbReference type="PROSITE" id="PS50097">
    <property type="entry name" value="BTB"/>
    <property type="match status" value="1"/>
</dbReference>
<dbReference type="PANTHER" id="PTHR47843">
    <property type="entry name" value="BTB DOMAIN-CONTAINING PROTEIN-RELATED"/>
    <property type="match status" value="1"/>
</dbReference>
<evidence type="ECO:0000259" key="1">
    <source>
        <dbReference type="PROSITE" id="PS50097"/>
    </source>
</evidence>
<proteinExistence type="predicted"/>
<dbReference type="Pfam" id="PF00651">
    <property type="entry name" value="BTB"/>
    <property type="match status" value="1"/>
</dbReference>
<dbReference type="AlphaFoldDB" id="A0A9P6GBB0"/>
<dbReference type="InterPro" id="IPR000210">
    <property type="entry name" value="BTB/POZ_dom"/>
</dbReference>
<dbReference type="InterPro" id="IPR011333">
    <property type="entry name" value="SKP1/BTB/POZ_sf"/>
</dbReference>
<sequence length="201" mass="22461">MKAKLSQVLSPAIVDLWTVLTQIYFLSPLTLHHVVLCTSHGPSPNVPLLQPIAATRHGVVPCRVEDFGPIITVLVGQGEAQHKYEIHKGLLAHYSAYFRNALKDLWAEDEDKTVKLPGEYQVGFQIFYNWLYTRSIYTSREEGRIPLTFEAIVASYIFGDAHQSPEFCNAAINVLMQKGDQDDNFPIGLLTSTKTPFPAAC</sequence>
<gene>
    <name evidence="2" type="ORF">PMIN01_11154</name>
</gene>
<name>A0A9P6GBB0_9PLEO</name>
<dbReference type="CDD" id="cd18186">
    <property type="entry name" value="BTB_POZ_ZBTB_KLHL-like"/>
    <property type="match status" value="1"/>
</dbReference>
<dbReference type="PANTHER" id="PTHR47843:SF2">
    <property type="entry name" value="BTB DOMAIN-CONTAINING PROTEIN"/>
    <property type="match status" value="1"/>
</dbReference>
<evidence type="ECO:0000313" key="3">
    <source>
        <dbReference type="Proteomes" id="UP000756921"/>
    </source>
</evidence>
<feature type="domain" description="BTB" evidence="1">
    <location>
        <begin position="71"/>
        <end position="140"/>
    </location>
</feature>
<comment type="caution">
    <text evidence="2">The sequence shown here is derived from an EMBL/GenBank/DDBJ whole genome shotgun (WGS) entry which is preliminary data.</text>
</comment>
<dbReference type="Proteomes" id="UP000756921">
    <property type="component" value="Unassembled WGS sequence"/>
</dbReference>
<organism evidence="2 3">
    <name type="scientific">Paraphaeosphaeria minitans</name>
    <dbReference type="NCBI Taxonomy" id="565426"/>
    <lineage>
        <taxon>Eukaryota</taxon>
        <taxon>Fungi</taxon>
        <taxon>Dikarya</taxon>
        <taxon>Ascomycota</taxon>
        <taxon>Pezizomycotina</taxon>
        <taxon>Dothideomycetes</taxon>
        <taxon>Pleosporomycetidae</taxon>
        <taxon>Pleosporales</taxon>
        <taxon>Massarineae</taxon>
        <taxon>Didymosphaeriaceae</taxon>
        <taxon>Paraphaeosphaeria</taxon>
    </lineage>
</organism>
<keyword evidence="3" id="KW-1185">Reference proteome</keyword>
<dbReference type="SUPFAM" id="SSF54695">
    <property type="entry name" value="POZ domain"/>
    <property type="match status" value="1"/>
</dbReference>
<protein>
    <recommendedName>
        <fullName evidence="1">BTB domain-containing protein</fullName>
    </recommendedName>
</protein>
<reference evidence="2" key="1">
    <citation type="journal article" date="2020" name="Mol. Plant Microbe Interact.">
        <title>Genome Sequence of the Biocontrol Agent Coniothyrium minitans strain Conio (IMI 134523).</title>
        <authorList>
            <person name="Patel D."/>
            <person name="Shittu T.A."/>
            <person name="Baroncelli R."/>
            <person name="Muthumeenakshi S."/>
            <person name="Osborne T.H."/>
            <person name="Janganan T.K."/>
            <person name="Sreenivasaprasad S."/>
        </authorList>
    </citation>
    <scope>NUCLEOTIDE SEQUENCE</scope>
    <source>
        <strain evidence="2">Conio</strain>
    </source>
</reference>
<evidence type="ECO:0000313" key="2">
    <source>
        <dbReference type="EMBL" id="KAF9731195.1"/>
    </source>
</evidence>
<dbReference type="EMBL" id="WJXW01000013">
    <property type="protein sequence ID" value="KAF9731195.1"/>
    <property type="molecule type" value="Genomic_DNA"/>
</dbReference>
<dbReference type="Gene3D" id="3.30.710.10">
    <property type="entry name" value="Potassium Channel Kv1.1, Chain A"/>
    <property type="match status" value="1"/>
</dbReference>